<dbReference type="GO" id="GO:0008360">
    <property type="term" value="P:regulation of cell shape"/>
    <property type="evidence" value="ECO:0007669"/>
    <property type="project" value="UniProtKB-KW"/>
</dbReference>
<dbReference type="Proteomes" id="UP000199228">
    <property type="component" value="Unassembled WGS sequence"/>
</dbReference>
<dbReference type="GO" id="GO:0005737">
    <property type="term" value="C:cytoplasm"/>
    <property type="evidence" value="ECO:0007669"/>
    <property type="project" value="UniProtKB-SubCell"/>
</dbReference>
<evidence type="ECO:0000259" key="12">
    <source>
        <dbReference type="Pfam" id="PF01225"/>
    </source>
</evidence>
<comment type="catalytic activity">
    <reaction evidence="10 11">
        <text>D-alanyl-D-alanine + UDP-N-acetyl-alpha-D-muramoyl-L-alanyl-gamma-D-glutamyl-meso-2,6-diaminopimelate + ATP = UDP-N-acetyl-alpha-D-muramoyl-L-alanyl-gamma-D-glutamyl-meso-2,6-diaminopimeloyl-D-alanyl-D-alanine + ADP + phosphate + H(+)</text>
        <dbReference type="Rhea" id="RHEA:28374"/>
        <dbReference type="ChEBI" id="CHEBI:15378"/>
        <dbReference type="ChEBI" id="CHEBI:30616"/>
        <dbReference type="ChEBI" id="CHEBI:43474"/>
        <dbReference type="ChEBI" id="CHEBI:57822"/>
        <dbReference type="ChEBI" id="CHEBI:61386"/>
        <dbReference type="ChEBI" id="CHEBI:83905"/>
        <dbReference type="ChEBI" id="CHEBI:456216"/>
        <dbReference type="EC" id="6.3.2.10"/>
    </reaction>
</comment>
<evidence type="ECO:0000256" key="3">
    <source>
        <dbReference type="ARBA" id="ARBA00022618"/>
    </source>
</evidence>
<evidence type="ECO:0000256" key="8">
    <source>
        <dbReference type="ARBA" id="ARBA00023306"/>
    </source>
</evidence>
<dbReference type="InterPro" id="IPR005863">
    <property type="entry name" value="UDP-N-AcMur_synth"/>
</dbReference>
<evidence type="ECO:0000259" key="13">
    <source>
        <dbReference type="Pfam" id="PF02875"/>
    </source>
</evidence>
<dbReference type="GO" id="GO:0047480">
    <property type="term" value="F:UDP-N-acetylmuramoyl-tripeptide-D-alanyl-D-alanine ligase activity"/>
    <property type="evidence" value="ECO:0007669"/>
    <property type="project" value="UniProtKB-UniRule"/>
</dbReference>
<keyword evidence="7 10" id="KW-0573">Peptidoglycan synthesis</keyword>
<evidence type="ECO:0000256" key="10">
    <source>
        <dbReference type="HAMAP-Rule" id="MF_02019"/>
    </source>
</evidence>
<evidence type="ECO:0000256" key="7">
    <source>
        <dbReference type="ARBA" id="ARBA00022984"/>
    </source>
</evidence>
<sequence length="467" mass="51474">MKALTLEQVAYACKGQYFGSVKDQESIITSVTTDSRKAVRNSLFIPLKGAKADGHDYIESVVLGGAVCLSERKLSQAEEPYILVESTYQALKDLAQYYLAQLDLPVVGIIGSVGKTSTKEMVASVLEQKYKVLKTDGNFNNEVGLPLTIFRIEEEHEVAVLEMGISEFHEMERLARIANPDYVVMTNIGACHLENLIDLDGVLKAKSEVFDVVKKPLQAVVNGDDEKLRTLENTKAGHPVFFCKDVKSVEQLKAQRVDEQRIFFADEVKSQDAYSISARLHIPEQTIAVTIPIPGEHNVSNALAAAAIAMEFHLTPEQIKNGIESVKTISGRSNLVKVGEITVIDDCYNANPMSMKASLSVLSKMPKRRIAVLGDMGELGKNEHELHYEVGQYASQQQIDALFVCGELSAKIAEGAKDLKVVRSYENLTNLIDELLSYIEPGDTILVKASHFMQYSKVVEAITKAFG</sequence>
<dbReference type="GO" id="GO:0009252">
    <property type="term" value="P:peptidoglycan biosynthetic process"/>
    <property type="evidence" value="ECO:0007669"/>
    <property type="project" value="UniProtKB-UniRule"/>
</dbReference>
<dbReference type="GO" id="GO:0051301">
    <property type="term" value="P:cell division"/>
    <property type="evidence" value="ECO:0007669"/>
    <property type="project" value="UniProtKB-KW"/>
</dbReference>
<dbReference type="InterPro" id="IPR051046">
    <property type="entry name" value="MurCDEF_CellWall_CoF430Synth"/>
</dbReference>
<evidence type="ECO:0000256" key="5">
    <source>
        <dbReference type="ARBA" id="ARBA00022840"/>
    </source>
</evidence>
<evidence type="ECO:0000256" key="11">
    <source>
        <dbReference type="RuleBase" id="RU004136"/>
    </source>
</evidence>
<proteinExistence type="inferred from homology"/>
<dbReference type="InterPro" id="IPR000713">
    <property type="entry name" value="Mur_ligase_N"/>
</dbReference>
<feature type="binding site" evidence="10">
    <location>
        <begin position="111"/>
        <end position="117"/>
    </location>
    <ligand>
        <name>ATP</name>
        <dbReference type="ChEBI" id="CHEBI:30616"/>
    </ligand>
</feature>
<dbReference type="STRING" id="1732.SAMN02910417_02481"/>
<dbReference type="Pfam" id="PF01225">
    <property type="entry name" value="Mur_ligase"/>
    <property type="match status" value="1"/>
</dbReference>
<comment type="pathway">
    <text evidence="10 11">Cell wall biogenesis; peptidoglycan biosynthesis.</text>
</comment>
<dbReference type="InterPro" id="IPR013221">
    <property type="entry name" value="Mur_ligase_cen"/>
</dbReference>
<dbReference type="Gene3D" id="3.90.190.20">
    <property type="entry name" value="Mur ligase, C-terminal domain"/>
    <property type="match status" value="1"/>
</dbReference>
<gene>
    <name evidence="10" type="primary">murF</name>
    <name evidence="15" type="ORF">SAMN02910417_02481</name>
</gene>
<keyword evidence="16" id="KW-1185">Reference proteome</keyword>
<dbReference type="Pfam" id="PF02875">
    <property type="entry name" value="Mur_ligase_C"/>
    <property type="match status" value="1"/>
</dbReference>
<dbReference type="NCBIfam" id="TIGR01143">
    <property type="entry name" value="murF"/>
    <property type="match status" value="1"/>
</dbReference>
<comment type="subcellular location">
    <subcellularLocation>
        <location evidence="10 11">Cytoplasm</location>
    </subcellularLocation>
</comment>
<feature type="domain" description="Mur ligase N-terminal catalytic" evidence="12">
    <location>
        <begin position="28"/>
        <end position="97"/>
    </location>
</feature>
<keyword evidence="8 10" id="KW-0131">Cell cycle</keyword>
<dbReference type="InterPro" id="IPR004101">
    <property type="entry name" value="Mur_ligase_C"/>
</dbReference>
<name>A0A1G6CKN0_EUBOX</name>
<dbReference type="Gene3D" id="3.40.1190.10">
    <property type="entry name" value="Mur-like, catalytic domain"/>
    <property type="match status" value="1"/>
</dbReference>
<feature type="domain" description="Mur ligase C-terminal" evidence="13">
    <location>
        <begin position="331"/>
        <end position="450"/>
    </location>
</feature>
<dbReference type="Pfam" id="PF08245">
    <property type="entry name" value="Mur_ligase_M"/>
    <property type="match status" value="1"/>
</dbReference>
<dbReference type="PANTHER" id="PTHR43024:SF1">
    <property type="entry name" value="UDP-N-ACETYLMURAMOYL-TRIPEPTIDE--D-ALANYL-D-ALANINE LIGASE"/>
    <property type="match status" value="1"/>
</dbReference>
<evidence type="ECO:0000256" key="6">
    <source>
        <dbReference type="ARBA" id="ARBA00022960"/>
    </source>
</evidence>
<keyword evidence="4 10" id="KW-0547">Nucleotide-binding</keyword>
<keyword evidence="2 10" id="KW-0436">Ligase</keyword>
<dbReference type="Gene3D" id="3.40.1390.10">
    <property type="entry name" value="MurE/MurF, N-terminal domain"/>
    <property type="match status" value="1"/>
</dbReference>
<evidence type="ECO:0000256" key="1">
    <source>
        <dbReference type="ARBA" id="ARBA00022490"/>
    </source>
</evidence>
<dbReference type="GO" id="GO:0071555">
    <property type="term" value="P:cell wall organization"/>
    <property type="evidence" value="ECO:0007669"/>
    <property type="project" value="UniProtKB-KW"/>
</dbReference>
<comment type="function">
    <text evidence="10 11">Involved in cell wall formation. Catalyzes the final step in the synthesis of UDP-N-acetylmuramoyl-pentapeptide, the precursor of murein.</text>
</comment>
<evidence type="ECO:0000256" key="2">
    <source>
        <dbReference type="ARBA" id="ARBA00022598"/>
    </source>
</evidence>
<dbReference type="InterPro" id="IPR035911">
    <property type="entry name" value="MurE/MurF_N"/>
</dbReference>
<dbReference type="GO" id="GO:0008766">
    <property type="term" value="F:UDP-N-acetylmuramoylalanyl-D-glutamyl-2,6-diaminopimelate-D-alanyl-D-alanine ligase activity"/>
    <property type="evidence" value="ECO:0007669"/>
    <property type="project" value="RHEA"/>
</dbReference>
<dbReference type="SUPFAM" id="SSF53244">
    <property type="entry name" value="MurD-like peptide ligases, peptide-binding domain"/>
    <property type="match status" value="1"/>
</dbReference>
<keyword evidence="9 10" id="KW-0961">Cell wall biogenesis/degradation</keyword>
<dbReference type="AlphaFoldDB" id="A0A1G6CKN0"/>
<comment type="similarity">
    <text evidence="10">Belongs to the MurCDEF family. MurF subfamily.</text>
</comment>
<evidence type="ECO:0000256" key="4">
    <source>
        <dbReference type="ARBA" id="ARBA00022741"/>
    </source>
</evidence>
<dbReference type="UniPathway" id="UPA00219"/>
<dbReference type="SUPFAM" id="SSF53623">
    <property type="entry name" value="MurD-like peptide ligases, catalytic domain"/>
    <property type="match status" value="1"/>
</dbReference>
<protein>
    <recommendedName>
        <fullName evidence="10 11">UDP-N-acetylmuramoyl-tripeptide--D-alanyl-D-alanine ligase</fullName>
        <ecNumber evidence="10 11">6.3.2.10</ecNumber>
    </recommendedName>
    <alternativeName>
        <fullName evidence="10">D-alanyl-D-alanine-adding enzyme</fullName>
    </alternativeName>
</protein>
<keyword evidence="1 10" id="KW-0963">Cytoplasm</keyword>
<dbReference type="RefSeq" id="WP_090174670.1">
    <property type="nucleotide sequence ID" value="NZ_FMXR01000021.1"/>
</dbReference>
<keyword evidence="5 10" id="KW-0067">ATP-binding</keyword>
<organism evidence="15 16">
    <name type="scientific">Eubacterium oxidoreducens</name>
    <dbReference type="NCBI Taxonomy" id="1732"/>
    <lineage>
        <taxon>Bacteria</taxon>
        <taxon>Bacillati</taxon>
        <taxon>Bacillota</taxon>
        <taxon>Clostridia</taxon>
        <taxon>Eubacteriales</taxon>
        <taxon>Eubacteriaceae</taxon>
        <taxon>Eubacterium</taxon>
    </lineage>
</organism>
<evidence type="ECO:0000259" key="14">
    <source>
        <dbReference type="Pfam" id="PF08245"/>
    </source>
</evidence>
<dbReference type="EC" id="6.3.2.10" evidence="10 11"/>
<dbReference type="InterPro" id="IPR036565">
    <property type="entry name" value="Mur-like_cat_sf"/>
</dbReference>
<dbReference type="PANTHER" id="PTHR43024">
    <property type="entry name" value="UDP-N-ACETYLMURAMOYL-TRIPEPTIDE--D-ALANYL-D-ALANINE LIGASE"/>
    <property type="match status" value="1"/>
</dbReference>
<reference evidence="15 16" key="1">
    <citation type="submission" date="2016-10" db="EMBL/GenBank/DDBJ databases">
        <authorList>
            <person name="de Groot N.N."/>
        </authorList>
    </citation>
    <scope>NUCLEOTIDE SEQUENCE [LARGE SCALE GENOMIC DNA]</scope>
    <source>
        <strain evidence="15 16">DSM 3217</strain>
    </source>
</reference>
<evidence type="ECO:0000313" key="15">
    <source>
        <dbReference type="EMBL" id="SDB33437.1"/>
    </source>
</evidence>
<keyword evidence="6 10" id="KW-0133">Cell shape</keyword>
<dbReference type="EMBL" id="FMXR01000021">
    <property type="protein sequence ID" value="SDB33437.1"/>
    <property type="molecule type" value="Genomic_DNA"/>
</dbReference>
<dbReference type="GO" id="GO:0005524">
    <property type="term" value="F:ATP binding"/>
    <property type="evidence" value="ECO:0007669"/>
    <property type="project" value="UniProtKB-UniRule"/>
</dbReference>
<feature type="domain" description="Mur ligase central" evidence="14">
    <location>
        <begin position="111"/>
        <end position="309"/>
    </location>
</feature>
<dbReference type="HAMAP" id="MF_02019">
    <property type="entry name" value="MurF"/>
    <property type="match status" value="1"/>
</dbReference>
<evidence type="ECO:0000313" key="16">
    <source>
        <dbReference type="Proteomes" id="UP000199228"/>
    </source>
</evidence>
<evidence type="ECO:0000256" key="9">
    <source>
        <dbReference type="ARBA" id="ARBA00023316"/>
    </source>
</evidence>
<accession>A0A1G6CKN0</accession>
<dbReference type="SUPFAM" id="SSF63418">
    <property type="entry name" value="MurE/MurF N-terminal domain"/>
    <property type="match status" value="1"/>
</dbReference>
<dbReference type="InterPro" id="IPR036615">
    <property type="entry name" value="Mur_ligase_C_dom_sf"/>
</dbReference>
<keyword evidence="3 10" id="KW-0132">Cell division</keyword>
<dbReference type="OrthoDB" id="9801978at2"/>